<dbReference type="PROSITE" id="PS51257">
    <property type="entry name" value="PROKAR_LIPOPROTEIN"/>
    <property type="match status" value="1"/>
</dbReference>
<evidence type="ECO:0000313" key="3">
    <source>
        <dbReference type="Proteomes" id="UP000308197"/>
    </source>
</evidence>
<keyword evidence="1" id="KW-0732">Signal</keyword>
<protein>
    <submittedName>
        <fullName evidence="2">Uncharacterized protein</fullName>
    </submittedName>
</protein>
<name>A0A5C3PTF8_9APHY</name>
<keyword evidence="3" id="KW-1185">Reference proteome</keyword>
<feature type="chain" id="PRO_5023083074" evidence="1">
    <location>
        <begin position="39"/>
        <end position="131"/>
    </location>
</feature>
<gene>
    <name evidence="2" type="ORF">K466DRAFT_182352</name>
</gene>
<dbReference type="InParanoid" id="A0A5C3PTF8"/>
<dbReference type="AlphaFoldDB" id="A0A5C3PTF8"/>
<organism evidence="2 3">
    <name type="scientific">Polyporus arcularius HHB13444</name>
    <dbReference type="NCBI Taxonomy" id="1314778"/>
    <lineage>
        <taxon>Eukaryota</taxon>
        <taxon>Fungi</taxon>
        <taxon>Dikarya</taxon>
        <taxon>Basidiomycota</taxon>
        <taxon>Agaricomycotina</taxon>
        <taxon>Agaricomycetes</taxon>
        <taxon>Polyporales</taxon>
        <taxon>Polyporaceae</taxon>
        <taxon>Polyporus</taxon>
    </lineage>
</organism>
<reference evidence="2 3" key="1">
    <citation type="journal article" date="2019" name="Nat. Ecol. Evol.">
        <title>Megaphylogeny resolves global patterns of mushroom evolution.</title>
        <authorList>
            <person name="Varga T."/>
            <person name="Krizsan K."/>
            <person name="Foldi C."/>
            <person name="Dima B."/>
            <person name="Sanchez-Garcia M."/>
            <person name="Sanchez-Ramirez S."/>
            <person name="Szollosi G.J."/>
            <person name="Szarkandi J.G."/>
            <person name="Papp V."/>
            <person name="Albert L."/>
            <person name="Andreopoulos W."/>
            <person name="Angelini C."/>
            <person name="Antonin V."/>
            <person name="Barry K.W."/>
            <person name="Bougher N.L."/>
            <person name="Buchanan P."/>
            <person name="Buyck B."/>
            <person name="Bense V."/>
            <person name="Catcheside P."/>
            <person name="Chovatia M."/>
            <person name="Cooper J."/>
            <person name="Damon W."/>
            <person name="Desjardin D."/>
            <person name="Finy P."/>
            <person name="Geml J."/>
            <person name="Haridas S."/>
            <person name="Hughes K."/>
            <person name="Justo A."/>
            <person name="Karasinski D."/>
            <person name="Kautmanova I."/>
            <person name="Kiss B."/>
            <person name="Kocsube S."/>
            <person name="Kotiranta H."/>
            <person name="LaButti K.M."/>
            <person name="Lechner B.E."/>
            <person name="Liimatainen K."/>
            <person name="Lipzen A."/>
            <person name="Lukacs Z."/>
            <person name="Mihaltcheva S."/>
            <person name="Morgado L.N."/>
            <person name="Niskanen T."/>
            <person name="Noordeloos M.E."/>
            <person name="Ohm R.A."/>
            <person name="Ortiz-Santana B."/>
            <person name="Ovrebo C."/>
            <person name="Racz N."/>
            <person name="Riley R."/>
            <person name="Savchenko A."/>
            <person name="Shiryaev A."/>
            <person name="Soop K."/>
            <person name="Spirin V."/>
            <person name="Szebenyi C."/>
            <person name="Tomsovsky M."/>
            <person name="Tulloss R.E."/>
            <person name="Uehling J."/>
            <person name="Grigoriev I.V."/>
            <person name="Vagvolgyi C."/>
            <person name="Papp T."/>
            <person name="Martin F.M."/>
            <person name="Miettinen O."/>
            <person name="Hibbett D.S."/>
            <person name="Nagy L.G."/>
        </authorList>
    </citation>
    <scope>NUCLEOTIDE SEQUENCE [LARGE SCALE GENOMIC DNA]</scope>
    <source>
        <strain evidence="2 3">HHB13444</strain>
    </source>
</reference>
<proteinExistence type="predicted"/>
<dbReference type="Proteomes" id="UP000308197">
    <property type="component" value="Unassembled WGS sequence"/>
</dbReference>
<sequence>MPCSPGRLIASRTLLFRSAGLVPYLALLVGGSCPIGSAGHVEYYAPLVGGSRPVPCSPGRPSAGHFSVLSWSAAGQLELALFVAGSPVTRCRKVETMHSDSWETLRYQVATNTRTITPQGVLQPRRALSLL</sequence>
<evidence type="ECO:0000256" key="1">
    <source>
        <dbReference type="SAM" id="SignalP"/>
    </source>
</evidence>
<evidence type="ECO:0000313" key="2">
    <source>
        <dbReference type="EMBL" id="TFK92926.1"/>
    </source>
</evidence>
<accession>A0A5C3PTF8</accession>
<dbReference type="EMBL" id="ML210990">
    <property type="protein sequence ID" value="TFK92926.1"/>
    <property type="molecule type" value="Genomic_DNA"/>
</dbReference>
<feature type="signal peptide" evidence="1">
    <location>
        <begin position="1"/>
        <end position="38"/>
    </location>
</feature>